<reference evidence="1" key="1">
    <citation type="submission" date="2021-01" db="EMBL/GenBank/DDBJ databases">
        <authorList>
            <person name="Sun Q."/>
        </authorList>
    </citation>
    <scope>NUCLEOTIDE SEQUENCE</scope>
    <source>
        <strain evidence="1">YIM B02566</strain>
    </source>
</reference>
<protein>
    <submittedName>
        <fullName evidence="1">GNAT family N-acetyltransferase</fullName>
    </submittedName>
</protein>
<dbReference type="Proteomes" id="UP000616151">
    <property type="component" value="Unassembled WGS sequence"/>
</dbReference>
<evidence type="ECO:0000313" key="2">
    <source>
        <dbReference type="Proteomes" id="UP000616151"/>
    </source>
</evidence>
<organism evidence="1 2">
    <name type="scientific">Taklimakanibacter albus</name>
    <dbReference type="NCBI Taxonomy" id="2800327"/>
    <lineage>
        <taxon>Bacteria</taxon>
        <taxon>Pseudomonadati</taxon>
        <taxon>Pseudomonadota</taxon>
        <taxon>Alphaproteobacteria</taxon>
        <taxon>Hyphomicrobiales</taxon>
        <taxon>Aestuariivirgaceae</taxon>
        <taxon>Taklimakanibacter</taxon>
    </lineage>
</organism>
<evidence type="ECO:0000313" key="1">
    <source>
        <dbReference type="EMBL" id="MBK1866266.1"/>
    </source>
</evidence>
<keyword evidence="2" id="KW-1185">Reference proteome</keyword>
<accession>A0ACC5R0T6</accession>
<dbReference type="EMBL" id="JAENHL010000006">
    <property type="protein sequence ID" value="MBK1866266.1"/>
    <property type="molecule type" value="Genomic_DNA"/>
</dbReference>
<proteinExistence type="predicted"/>
<name>A0ACC5R0T6_9HYPH</name>
<comment type="caution">
    <text evidence="1">The sequence shown here is derived from an EMBL/GenBank/DDBJ whole genome shotgun (WGS) entry which is preliminary data.</text>
</comment>
<gene>
    <name evidence="1" type="ORF">JHL16_07865</name>
</gene>
<sequence length="154" mass="17066">MTMSAVLEFRRAGPADAATVRELTRKSYAKWCAVIGREPLPMTADYDHAVRSHVIDLAYLDGRLVGLVEMIPRADDLLIENVCVDPDGQGGGIGRKLVAHAEAETRRRGHAVIRLYTNKLFAANLGFYVAQGYEVEREEAFKGGTIVHFHKILT</sequence>